<dbReference type="InterPro" id="IPR002048">
    <property type="entry name" value="EF_hand_dom"/>
</dbReference>
<comment type="similarity">
    <text evidence="1">Belongs to the caleosin family.</text>
</comment>
<evidence type="ECO:0000313" key="5">
    <source>
        <dbReference type="EMBL" id="KAJ3486414.1"/>
    </source>
</evidence>
<feature type="region of interest" description="Disordered" evidence="2">
    <location>
        <begin position="105"/>
        <end position="125"/>
    </location>
</feature>
<sequence>MLFGSKLAPSASVSYVIASSYVTRIVEDGYIYEPQRGTWELSSSCFSTHKFASSILKNRRTTKITFFAVMESKDPDTQSGCEKRKYSIVTTVACVPVTKQRPPAKSRHNVREAVTEQKPDGTTENDYAREHKQQTVLQQHVDFFDINKDGIITPLETYTGFRKLRFNILISLFSVFIIHSGFAYVTCRGWIPDPLFRIRIENIHRGKHGSDSNTYDPEGRFRPQMFEDMFTKYGTQGADGEWGMTFQQSLQLVYGQRCLFDVYGVMGGLFEWISTYLLLWPSDGVMKMEDVRGVYDGSYFYKVSSQKQRN</sequence>
<dbReference type="InterPro" id="IPR007736">
    <property type="entry name" value="Caleosin-related"/>
</dbReference>
<keyword evidence="3" id="KW-0472">Membrane</keyword>
<reference evidence="5" key="1">
    <citation type="submission" date="2022-07" db="EMBL/GenBank/DDBJ databases">
        <title>Genome Sequence of Physisporinus lineatus.</title>
        <authorList>
            <person name="Buettner E."/>
        </authorList>
    </citation>
    <scope>NUCLEOTIDE SEQUENCE</scope>
    <source>
        <strain evidence="5">VT162</strain>
    </source>
</reference>
<comment type="caution">
    <text evidence="5">The sequence shown here is derived from an EMBL/GenBank/DDBJ whole genome shotgun (WGS) entry which is preliminary data.</text>
</comment>
<evidence type="ECO:0000313" key="6">
    <source>
        <dbReference type="Proteomes" id="UP001212997"/>
    </source>
</evidence>
<feature type="domain" description="EF-hand" evidence="4">
    <location>
        <begin position="132"/>
        <end position="167"/>
    </location>
</feature>
<dbReference type="EMBL" id="JANAWD010000122">
    <property type="protein sequence ID" value="KAJ3486414.1"/>
    <property type="molecule type" value="Genomic_DNA"/>
</dbReference>
<dbReference type="PANTHER" id="PTHR31495:SF0">
    <property type="entry name" value="BINDING PROTEIN CALEOSIN, PUTATIVE (AFU_ORTHOLOGUE AFUA_5G13750)-RELATED"/>
    <property type="match status" value="1"/>
</dbReference>
<gene>
    <name evidence="5" type="ORF">NLI96_g4255</name>
</gene>
<accession>A0AAD5V793</accession>
<dbReference type="PROSITE" id="PS50222">
    <property type="entry name" value="EF_HAND_2"/>
    <property type="match status" value="1"/>
</dbReference>
<dbReference type="GO" id="GO:0005509">
    <property type="term" value="F:calcium ion binding"/>
    <property type="evidence" value="ECO:0007669"/>
    <property type="project" value="InterPro"/>
</dbReference>
<evidence type="ECO:0000259" key="4">
    <source>
        <dbReference type="PROSITE" id="PS50222"/>
    </source>
</evidence>
<evidence type="ECO:0000256" key="3">
    <source>
        <dbReference type="SAM" id="Phobius"/>
    </source>
</evidence>
<evidence type="ECO:0000256" key="1">
    <source>
        <dbReference type="ARBA" id="ARBA00006765"/>
    </source>
</evidence>
<feature type="transmembrane region" description="Helical" evidence="3">
    <location>
        <begin position="166"/>
        <end position="185"/>
    </location>
</feature>
<dbReference type="GO" id="GO:0004497">
    <property type="term" value="F:monooxygenase activity"/>
    <property type="evidence" value="ECO:0007669"/>
    <property type="project" value="TreeGrafter"/>
</dbReference>
<keyword evidence="3" id="KW-0812">Transmembrane</keyword>
<protein>
    <recommendedName>
        <fullName evidence="4">EF-hand domain-containing protein</fullName>
    </recommendedName>
</protein>
<keyword evidence="6" id="KW-1185">Reference proteome</keyword>
<evidence type="ECO:0000256" key="2">
    <source>
        <dbReference type="SAM" id="MobiDB-lite"/>
    </source>
</evidence>
<name>A0AAD5V793_9APHY</name>
<dbReference type="PANTHER" id="PTHR31495">
    <property type="entry name" value="PEROXYGENASE 3-RELATED"/>
    <property type="match status" value="1"/>
</dbReference>
<dbReference type="AlphaFoldDB" id="A0AAD5V793"/>
<feature type="compositionally biased region" description="Basic and acidic residues" evidence="2">
    <location>
        <begin position="109"/>
        <end position="125"/>
    </location>
</feature>
<dbReference type="Proteomes" id="UP001212997">
    <property type="component" value="Unassembled WGS sequence"/>
</dbReference>
<proteinExistence type="inferred from homology"/>
<organism evidence="5 6">
    <name type="scientific">Meripilus lineatus</name>
    <dbReference type="NCBI Taxonomy" id="2056292"/>
    <lineage>
        <taxon>Eukaryota</taxon>
        <taxon>Fungi</taxon>
        <taxon>Dikarya</taxon>
        <taxon>Basidiomycota</taxon>
        <taxon>Agaricomycotina</taxon>
        <taxon>Agaricomycetes</taxon>
        <taxon>Polyporales</taxon>
        <taxon>Meripilaceae</taxon>
        <taxon>Meripilus</taxon>
    </lineage>
</organism>
<keyword evidence="3" id="KW-1133">Transmembrane helix</keyword>
<dbReference type="Pfam" id="PF05042">
    <property type="entry name" value="Caleosin"/>
    <property type="match status" value="1"/>
</dbReference>